<sequence>MSTAQYMRERRKKHKAEGLCSHCNSKVFPGAGRCLMHLEVHRFSSQIYRKNH</sequence>
<comment type="caution">
    <text evidence="1">The sequence shown here is derived from an EMBL/GenBank/DDBJ whole genome shotgun (WGS) entry which is preliminary data.</text>
</comment>
<evidence type="ECO:0000313" key="1">
    <source>
        <dbReference type="EMBL" id="KKL96442.1"/>
    </source>
</evidence>
<protein>
    <submittedName>
        <fullName evidence="1">Uncharacterized protein</fullName>
    </submittedName>
</protein>
<name>A0A0F9JBJ2_9ZZZZ</name>
<proteinExistence type="predicted"/>
<dbReference type="EMBL" id="LAZR01018431">
    <property type="protein sequence ID" value="KKL96442.1"/>
    <property type="molecule type" value="Genomic_DNA"/>
</dbReference>
<gene>
    <name evidence="1" type="ORF">LCGC14_1844350</name>
</gene>
<dbReference type="AlphaFoldDB" id="A0A0F9JBJ2"/>
<accession>A0A0F9JBJ2</accession>
<reference evidence="1" key="1">
    <citation type="journal article" date="2015" name="Nature">
        <title>Complex archaea that bridge the gap between prokaryotes and eukaryotes.</title>
        <authorList>
            <person name="Spang A."/>
            <person name="Saw J.H."/>
            <person name="Jorgensen S.L."/>
            <person name="Zaremba-Niedzwiedzka K."/>
            <person name="Martijn J."/>
            <person name="Lind A.E."/>
            <person name="van Eijk R."/>
            <person name="Schleper C."/>
            <person name="Guy L."/>
            <person name="Ettema T.J."/>
        </authorList>
    </citation>
    <scope>NUCLEOTIDE SEQUENCE</scope>
</reference>
<organism evidence="1">
    <name type="scientific">marine sediment metagenome</name>
    <dbReference type="NCBI Taxonomy" id="412755"/>
    <lineage>
        <taxon>unclassified sequences</taxon>
        <taxon>metagenomes</taxon>
        <taxon>ecological metagenomes</taxon>
    </lineage>
</organism>
<feature type="non-terminal residue" evidence="1">
    <location>
        <position position="52"/>
    </location>
</feature>